<evidence type="ECO:0000313" key="3">
    <source>
        <dbReference type="Proteomes" id="UP000190285"/>
    </source>
</evidence>
<dbReference type="InterPro" id="IPR036779">
    <property type="entry name" value="LysM_dom_sf"/>
</dbReference>
<gene>
    <name evidence="2" type="ORF">SAMN02194393_04625</name>
</gene>
<proteinExistence type="predicted"/>
<organism evidence="2 3">
    <name type="scientific">Maledivibacter halophilus</name>
    <dbReference type="NCBI Taxonomy" id="36842"/>
    <lineage>
        <taxon>Bacteria</taxon>
        <taxon>Bacillati</taxon>
        <taxon>Bacillota</taxon>
        <taxon>Clostridia</taxon>
        <taxon>Peptostreptococcales</taxon>
        <taxon>Caminicellaceae</taxon>
        <taxon>Maledivibacter</taxon>
    </lineage>
</organism>
<dbReference type="CDD" id="cd00118">
    <property type="entry name" value="LysM"/>
    <property type="match status" value="1"/>
</dbReference>
<protein>
    <submittedName>
        <fullName evidence="2">LysM domain-containing protein</fullName>
    </submittedName>
</protein>
<dbReference type="SMART" id="SM00257">
    <property type="entry name" value="LysM"/>
    <property type="match status" value="1"/>
</dbReference>
<reference evidence="2 3" key="1">
    <citation type="submission" date="2017-02" db="EMBL/GenBank/DDBJ databases">
        <authorList>
            <person name="Peterson S.W."/>
        </authorList>
    </citation>
    <scope>NUCLEOTIDE SEQUENCE [LARGE SCALE GENOMIC DNA]</scope>
    <source>
        <strain evidence="2 3">M1</strain>
    </source>
</reference>
<dbReference type="Proteomes" id="UP000190285">
    <property type="component" value="Unassembled WGS sequence"/>
</dbReference>
<sequence length="177" mass="20210">MLNRKIQPRKPQRCFNHCAIKYTVEKEDTIHKIASNFNISLRDLKKYNRHIMNLNYITEGDVICIPKPHPHCSFIEPSSNAPKDSYVLVASSNGICILANLPPIDRLKGDYNSYYAYAMGMFNYDYVKLSNVSKNPSIWLGEIKNIELNPFTKILISANKENSSLNPPGDLVLFENT</sequence>
<dbReference type="OrthoDB" id="9800780at2"/>
<dbReference type="Gene3D" id="3.10.350.10">
    <property type="entry name" value="LysM domain"/>
    <property type="match status" value="1"/>
</dbReference>
<dbReference type="STRING" id="36842.SAMN02194393_04625"/>
<accession>A0A1T5MG41</accession>
<dbReference type="RefSeq" id="WP_079495044.1">
    <property type="nucleotide sequence ID" value="NZ_FUZT01000015.1"/>
</dbReference>
<name>A0A1T5MG41_9FIRM</name>
<dbReference type="SUPFAM" id="SSF54106">
    <property type="entry name" value="LysM domain"/>
    <property type="match status" value="1"/>
</dbReference>
<dbReference type="PROSITE" id="PS51782">
    <property type="entry name" value="LYSM"/>
    <property type="match status" value="1"/>
</dbReference>
<evidence type="ECO:0000259" key="1">
    <source>
        <dbReference type="PROSITE" id="PS51782"/>
    </source>
</evidence>
<keyword evidence="3" id="KW-1185">Reference proteome</keyword>
<dbReference type="EMBL" id="FUZT01000015">
    <property type="protein sequence ID" value="SKC87043.1"/>
    <property type="molecule type" value="Genomic_DNA"/>
</dbReference>
<dbReference type="Pfam" id="PF01476">
    <property type="entry name" value="LysM"/>
    <property type="match status" value="1"/>
</dbReference>
<feature type="domain" description="LysM" evidence="1">
    <location>
        <begin position="20"/>
        <end position="65"/>
    </location>
</feature>
<dbReference type="InterPro" id="IPR018392">
    <property type="entry name" value="LysM"/>
</dbReference>
<dbReference type="AlphaFoldDB" id="A0A1T5MG41"/>
<evidence type="ECO:0000313" key="2">
    <source>
        <dbReference type="EMBL" id="SKC87043.1"/>
    </source>
</evidence>